<comment type="similarity">
    <text evidence="3">Belongs to the ABC transporter superfamily. ABCC family. Conjugate transporter (TC 3.A.1.208) subfamily.</text>
</comment>
<evidence type="ECO:0000256" key="14">
    <source>
        <dbReference type="ARBA" id="ARBA00024220"/>
    </source>
</evidence>
<feature type="transmembrane region" description="Helical" evidence="17">
    <location>
        <begin position="61"/>
        <end position="83"/>
    </location>
</feature>
<evidence type="ECO:0000256" key="17">
    <source>
        <dbReference type="SAM" id="Phobius"/>
    </source>
</evidence>
<feature type="transmembrane region" description="Helical" evidence="17">
    <location>
        <begin position="336"/>
        <end position="355"/>
    </location>
</feature>
<accession>T1JRR7</accession>
<evidence type="ECO:0000313" key="21">
    <source>
        <dbReference type="Proteomes" id="UP000015104"/>
    </source>
</evidence>
<evidence type="ECO:0000256" key="15">
    <source>
        <dbReference type="ARBA" id="ARBA00047523"/>
    </source>
</evidence>
<proteinExistence type="inferred from homology"/>
<evidence type="ECO:0000256" key="7">
    <source>
        <dbReference type="ARBA" id="ARBA00022692"/>
    </source>
</evidence>
<feature type="domain" description="ABC transporter" evidence="18">
    <location>
        <begin position="1268"/>
        <end position="1502"/>
    </location>
</feature>
<dbReference type="Gene3D" id="3.40.50.300">
    <property type="entry name" value="P-loop containing nucleotide triphosphate hydrolases"/>
    <property type="match status" value="2"/>
</dbReference>
<name>T1JRR7_TETUR</name>
<evidence type="ECO:0000256" key="4">
    <source>
        <dbReference type="ARBA" id="ARBA00022448"/>
    </source>
</evidence>
<organism evidence="20 21">
    <name type="scientific">Tetranychus urticae</name>
    <name type="common">Two-spotted spider mite</name>
    <dbReference type="NCBI Taxonomy" id="32264"/>
    <lineage>
        <taxon>Eukaryota</taxon>
        <taxon>Metazoa</taxon>
        <taxon>Ecdysozoa</taxon>
        <taxon>Arthropoda</taxon>
        <taxon>Chelicerata</taxon>
        <taxon>Arachnida</taxon>
        <taxon>Acari</taxon>
        <taxon>Acariformes</taxon>
        <taxon>Trombidiformes</taxon>
        <taxon>Prostigmata</taxon>
        <taxon>Eleutherengona</taxon>
        <taxon>Raphignathae</taxon>
        <taxon>Tetranychoidea</taxon>
        <taxon>Tetranychidae</taxon>
        <taxon>Tetranychus</taxon>
    </lineage>
</organism>
<feature type="transmembrane region" description="Helical" evidence="17">
    <location>
        <begin position="1077"/>
        <end position="1104"/>
    </location>
</feature>
<feature type="transmembrane region" description="Helical" evidence="17">
    <location>
        <begin position="440"/>
        <end position="458"/>
    </location>
</feature>
<dbReference type="InterPro" id="IPR050173">
    <property type="entry name" value="ABC_transporter_C-like"/>
</dbReference>
<dbReference type="EC" id="7.6.2.3" evidence="14"/>
<evidence type="ECO:0000256" key="16">
    <source>
        <dbReference type="SAM" id="MobiDB-lite"/>
    </source>
</evidence>
<keyword evidence="9" id="KW-0547">Nucleotide-binding</keyword>
<feature type="domain" description="ABC transporter" evidence="18">
    <location>
        <begin position="617"/>
        <end position="839"/>
    </location>
</feature>
<dbReference type="GO" id="GO:0015431">
    <property type="term" value="F:ABC-type glutathione S-conjugate transporter activity"/>
    <property type="evidence" value="ECO:0007669"/>
    <property type="project" value="UniProtKB-EC"/>
</dbReference>
<dbReference type="Pfam" id="PF24357">
    <property type="entry name" value="TMD0_ABC"/>
    <property type="match status" value="1"/>
</dbReference>
<comment type="subcellular location">
    <subcellularLocation>
        <location evidence="2">Cell membrane</location>
        <topology evidence="2">Multi-pass membrane protein</topology>
    </subcellularLocation>
    <subcellularLocation>
        <location evidence="1">Vacuole membrane</location>
        <topology evidence="1">Multi-pass membrane protein</topology>
    </subcellularLocation>
</comment>
<dbReference type="CDD" id="cd18603">
    <property type="entry name" value="ABC_6TM_MRP1_2_3_6_D2_like"/>
    <property type="match status" value="1"/>
</dbReference>
<dbReference type="CDD" id="cd18595">
    <property type="entry name" value="ABC_6TM_MRP1_2_3_6_D1_like"/>
    <property type="match status" value="1"/>
</dbReference>
<dbReference type="PANTHER" id="PTHR24223:SF443">
    <property type="entry name" value="MULTIDRUG-RESISTANCE LIKE PROTEIN 1, ISOFORM I"/>
    <property type="match status" value="1"/>
</dbReference>
<dbReference type="FunFam" id="1.20.1560.10:FF:000020">
    <property type="entry name" value="ABC metal ion transporter"/>
    <property type="match status" value="1"/>
</dbReference>
<evidence type="ECO:0000256" key="11">
    <source>
        <dbReference type="ARBA" id="ARBA00022967"/>
    </source>
</evidence>
<evidence type="ECO:0000256" key="8">
    <source>
        <dbReference type="ARBA" id="ARBA00022737"/>
    </source>
</evidence>
<dbReference type="Pfam" id="PF00664">
    <property type="entry name" value="ABC_membrane"/>
    <property type="match status" value="2"/>
</dbReference>
<feature type="transmembrane region" description="Helical" evidence="17">
    <location>
        <begin position="558"/>
        <end position="586"/>
    </location>
</feature>
<evidence type="ECO:0000313" key="20">
    <source>
        <dbReference type="EnsemblMetazoa" id="tetur01g07880.1"/>
    </source>
</evidence>
<feature type="transmembrane region" description="Helical" evidence="17">
    <location>
        <begin position="175"/>
        <end position="191"/>
    </location>
</feature>
<dbReference type="HOGENOM" id="CLU_000604_27_3_1"/>
<dbReference type="CDD" id="cd03244">
    <property type="entry name" value="ABCC_MRP_domain2"/>
    <property type="match status" value="1"/>
</dbReference>
<keyword evidence="4" id="KW-0813">Transport</keyword>
<dbReference type="FunFam" id="1.20.1560.10:FF:000001">
    <property type="entry name" value="ATP-binding cassette subfamily C member 1"/>
    <property type="match status" value="1"/>
</dbReference>
<dbReference type="FunFam" id="3.40.50.300:FF:000074">
    <property type="entry name" value="Multidrug resistance-associated protein 5 isoform 1"/>
    <property type="match status" value="1"/>
</dbReference>
<evidence type="ECO:0000256" key="2">
    <source>
        <dbReference type="ARBA" id="ARBA00004651"/>
    </source>
</evidence>
<dbReference type="InterPro" id="IPR003593">
    <property type="entry name" value="AAA+_ATPase"/>
</dbReference>
<evidence type="ECO:0000256" key="5">
    <source>
        <dbReference type="ARBA" id="ARBA00022475"/>
    </source>
</evidence>
<comment type="catalytic activity">
    <reaction evidence="15">
        <text>leukotriene C4(in) + ATP + H2O = leukotriene C4(out) + ADP + phosphate + H(+)</text>
        <dbReference type="Rhea" id="RHEA:38963"/>
        <dbReference type="ChEBI" id="CHEBI:15377"/>
        <dbReference type="ChEBI" id="CHEBI:15378"/>
        <dbReference type="ChEBI" id="CHEBI:30616"/>
        <dbReference type="ChEBI" id="CHEBI:43474"/>
        <dbReference type="ChEBI" id="CHEBI:57973"/>
        <dbReference type="ChEBI" id="CHEBI:456216"/>
    </reaction>
    <physiologicalReaction direction="left-to-right" evidence="15">
        <dbReference type="Rhea" id="RHEA:38964"/>
    </physiologicalReaction>
</comment>
<dbReference type="EMBL" id="CAEY01000451">
    <property type="status" value="NOT_ANNOTATED_CDS"/>
    <property type="molecule type" value="Genomic_DNA"/>
</dbReference>
<dbReference type="InterPro" id="IPR017871">
    <property type="entry name" value="ABC_transporter-like_CS"/>
</dbReference>
<dbReference type="GO" id="GO:0005524">
    <property type="term" value="F:ATP binding"/>
    <property type="evidence" value="ECO:0007669"/>
    <property type="project" value="UniProtKB-KW"/>
</dbReference>
<dbReference type="SMART" id="SM00382">
    <property type="entry name" value="AAA"/>
    <property type="match status" value="2"/>
</dbReference>
<dbReference type="Proteomes" id="UP000015104">
    <property type="component" value="Unassembled WGS sequence"/>
</dbReference>
<keyword evidence="6" id="KW-0926">Vacuole</keyword>
<evidence type="ECO:0000256" key="13">
    <source>
        <dbReference type="ARBA" id="ARBA00023136"/>
    </source>
</evidence>
<dbReference type="GO" id="GO:0005886">
    <property type="term" value="C:plasma membrane"/>
    <property type="evidence" value="ECO:0007669"/>
    <property type="project" value="UniProtKB-SubCell"/>
</dbReference>
<dbReference type="PROSITE" id="PS50893">
    <property type="entry name" value="ABC_TRANSPORTER_2"/>
    <property type="match status" value="2"/>
</dbReference>
<keyword evidence="13 17" id="KW-0472">Membrane</keyword>
<feature type="transmembrane region" description="Helical" evidence="17">
    <location>
        <begin position="33"/>
        <end position="54"/>
    </location>
</feature>
<gene>
    <name evidence="20" type="primary">107361599</name>
</gene>
<dbReference type="InterPro" id="IPR003439">
    <property type="entry name" value="ABC_transporter-like_ATP-bd"/>
</dbReference>
<dbReference type="PANTHER" id="PTHR24223">
    <property type="entry name" value="ATP-BINDING CASSETTE SUB-FAMILY C"/>
    <property type="match status" value="1"/>
</dbReference>
<dbReference type="NCBIfam" id="TIGR00957">
    <property type="entry name" value="MRP_assoc_pro"/>
    <property type="match status" value="1"/>
</dbReference>
<feature type="transmembrane region" description="Helical" evidence="17">
    <location>
        <begin position="518"/>
        <end position="546"/>
    </location>
</feature>
<evidence type="ECO:0000256" key="10">
    <source>
        <dbReference type="ARBA" id="ARBA00022840"/>
    </source>
</evidence>
<keyword evidence="21" id="KW-1185">Reference proteome</keyword>
<dbReference type="InterPro" id="IPR036640">
    <property type="entry name" value="ABC1_TM_sf"/>
</dbReference>
<dbReference type="SUPFAM" id="SSF90123">
    <property type="entry name" value="ABC transporter transmembrane region"/>
    <property type="match status" value="2"/>
</dbReference>
<reference evidence="21" key="1">
    <citation type="submission" date="2011-08" db="EMBL/GenBank/DDBJ databases">
        <authorList>
            <person name="Rombauts S."/>
        </authorList>
    </citation>
    <scope>NUCLEOTIDE SEQUENCE</scope>
    <source>
        <strain evidence="21">London</strain>
    </source>
</reference>
<dbReference type="EnsemblMetazoa" id="tetur01g07880.1">
    <property type="protein sequence ID" value="tetur01g07880.1"/>
    <property type="gene ID" value="tetur01g07880"/>
</dbReference>
<keyword evidence="11" id="KW-1278">Translocase</keyword>
<evidence type="ECO:0000256" key="3">
    <source>
        <dbReference type="ARBA" id="ARBA00009726"/>
    </source>
</evidence>
<feature type="region of interest" description="Disordered" evidence="16">
    <location>
        <begin position="870"/>
        <end position="905"/>
    </location>
</feature>
<evidence type="ECO:0000256" key="12">
    <source>
        <dbReference type="ARBA" id="ARBA00022989"/>
    </source>
</evidence>
<feature type="transmembrane region" description="Helical" evidence="17">
    <location>
        <begin position="103"/>
        <end position="123"/>
    </location>
</feature>
<dbReference type="FunFam" id="3.40.50.300:FF:000293">
    <property type="entry name" value="ATP binding cassette subfamily C member 1"/>
    <property type="match status" value="1"/>
</dbReference>
<feature type="transmembrane region" description="Helical" evidence="17">
    <location>
        <begin position="135"/>
        <end position="155"/>
    </location>
</feature>
<evidence type="ECO:0000256" key="6">
    <source>
        <dbReference type="ARBA" id="ARBA00022554"/>
    </source>
</evidence>
<keyword evidence="12 17" id="KW-1133">Transmembrane helix</keyword>
<dbReference type="GO" id="GO:0000323">
    <property type="term" value="C:lytic vacuole"/>
    <property type="evidence" value="ECO:0007669"/>
    <property type="project" value="UniProtKB-ARBA"/>
</dbReference>
<feature type="compositionally biased region" description="Basic residues" evidence="16">
    <location>
        <begin position="884"/>
        <end position="896"/>
    </location>
</feature>
<dbReference type="GO" id="GO:0016887">
    <property type="term" value="F:ATP hydrolysis activity"/>
    <property type="evidence" value="ECO:0007669"/>
    <property type="project" value="InterPro"/>
</dbReference>
<evidence type="ECO:0000256" key="9">
    <source>
        <dbReference type="ARBA" id="ARBA00022741"/>
    </source>
</evidence>
<dbReference type="PROSITE" id="PS00211">
    <property type="entry name" value="ABC_TRANSPORTER_1"/>
    <property type="match status" value="1"/>
</dbReference>
<feature type="transmembrane region" description="Helical" evidence="17">
    <location>
        <begin position="287"/>
        <end position="316"/>
    </location>
</feature>
<feature type="transmembrane region" description="Helical" evidence="17">
    <location>
        <begin position="938"/>
        <end position="960"/>
    </location>
</feature>
<dbReference type="OrthoDB" id="262778at2759"/>
<dbReference type="SUPFAM" id="SSF52540">
    <property type="entry name" value="P-loop containing nucleoside triphosphate hydrolases"/>
    <property type="match status" value="2"/>
</dbReference>
<dbReference type="KEGG" id="tut:107361599"/>
<keyword evidence="10" id="KW-0067">ATP-binding</keyword>
<feature type="domain" description="ABC transmembrane type-1" evidence="19">
    <location>
        <begin position="302"/>
        <end position="583"/>
    </location>
</feature>
<dbReference type="InterPro" id="IPR011527">
    <property type="entry name" value="ABC1_TM_dom"/>
</dbReference>
<keyword evidence="8" id="KW-0677">Repeat</keyword>
<reference evidence="20" key="2">
    <citation type="submission" date="2015-06" db="UniProtKB">
        <authorList>
            <consortium name="EnsemblMetazoa"/>
        </authorList>
    </citation>
    <scope>IDENTIFICATION</scope>
</reference>
<dbReference type="InterPro" id="IPR027417">
    <property type="entry name" value="P-loop_NTPase"/>
</dbReference>
<dbReference type="InterPro" id="IPR056227">
    <property type="entry name" value="TMD0_ABC"/>
</dbReference>
<feature type="domain" description="ABC transmembrane type-1" evidence="19">
    <location>
        <begin position="948"/>
        <end position="1231"/>
    </location>
</feature>
<protein>
    <recommendedName>
        <fullName evidence="14">ABC-type glutathione-S-conjugate transporter</fullName>
        <ecNumber evidence="14">7.6.2.3</ecNumber>
    </recommendedName>
</protein>
<evidence type="ECO:0000259" key="18">
    <source>
        <dbReference type="PROSITE" id="PS50893"/>
    </source>
</evidence>
<dbReference type="OMA" id="LTTCFQD"/>
<evidence type="ECO:0000256" key="1">
    <source>
        <dbReference type="ARBA" id="ARBA00004128"/>
    </source>
</evidence>
<dbReference type="eggNOG" id="KOG0054">
    <property type="taxonomic scope" value="Eukaryota"/>
</dbReference>
<evidence type="ECO:0000259" key="19">
    <source>
        <dbReference type="PROSITE" id="PS50929"/>
    </source>
</evidence>
<dbReference type="CDD" id="cd03250">
    <property type="entry name" value="ABCC_MRP_domain1"/>
    <property type="match status" value="1"/>
</dbReference>
<dbReference type="Pfam" id="PF00005">
    <property type="entry name" value="ABC_tran"/>
    <property type="match status" value="2"/>
</dbReference>
<keyword evidence="7 17" id="KW-0812">Transmembrane</keyword>
<dbReference type="PROSITE" id="PS50929">
    <property type="entry name" value="ABC_TM1F"/>
    <property type="match status" value="2"/>
</dbReference>
<dbReference type="Gene3D" id="1.20.1560.10">
    <property type="entry name" value="ABC transporter type 1, transmembrane domain"/>
    <property type="match status" value="2"/>
</dbReference>
<sequence length="1507" mass="168657">MVLENYCGYNAWNLNKLWNSETLLFPPCLSDTGLLWIAAGFIWISCPFAIHSVASSSGKKLPWTLLIFTKIIVGLILIVSSAFEFISSLIELRSDEITYPTDYYTPFIKLLTYILAFFLILLYRRKGAHTSGLLFIFWLLMTIYSSINFSTLIASLKYPSVQSWSFDKSDIINKSLQTSATICQLILYCFADTRRQVFTEDVQNECPYASSSFISRLLFFWYDSMALKGFRKTLTQGDMWNLISDNQTQTIEKHFDPHLQSATEYIQYSNYDKPTTSSSQRRSTLKVSILGVLIKAFWPVLLFGAICKLISSLLVFASPQLMDALLTFIVSDEPAWKGYTIAIGMFTAALFQSILDSQYEFWTQTTSMRMRSALLATIYRKSLRLSSLGRRDFTTGEIVNLMAVDTQRIVDYVNIVNFVWSSPVQLVITVYLLWRQLGVSSIAGLAIMLILVPFNGLVTTKFKNCQLRLMKEKDARSKLVSEVLNGMKVLKLYAWEGAFGDIIASIRKNEIDALKMQAIWSAGITFAFACAPFLITVISFATYVLIDKSHVLDANKAFVSISLINILSGPLAFLPIVVTYGANFFISIRRINKYLQGDELDEDAILHEVDPTTPVTIRNASFSWSPDEEETLKDIDMEVSKQKLVAIVGTVGSGKSSLLSALLGDLYKKQGYVNVYGKIAYVPQSAWIQNATVRNNIIFGSPFVKDKYDKVIEACALAPDLQILTGGDQTEIGERGINVSGGQKQRISIARAVYSNSDIYLLDDPLSAVDAHVAKHLFDKVIGPKGLLKNKTRLLVTHRITFLPQVDQIIVMKDGKFRESGTYAELMAKKGEFADFIVQYLAEQGDELDPEAASLIKTLAPEIDAKLSQARSEASSGSLTSSLRQRKGTSMVRRRTSTITSGLTQAGDEVNEKENKFKLIESETAETGSVKLKVYLDYFVAIGVTACIMLIILFGASSAFNLGTNLWLTAWSDDSLNPANNNNTALRNKRLGVYTALGLSETIFTLANTIVMNICIVNGAKWIHEKMLTRLIRAPMSFFDTTPLGRILNRFTKDIDTADTTISFNLRLLVSQLFRTIVSIIVICLETTYLIVVIIVLGVVYILVQKFYISSSRQLRRIESVTRSPIYSHFSETVTGSTSIRAYGASERFTNEMYTRIDINHSSFYPNVGANRWLAIRLELLGNLIVTITALFAVITKGGSSPGTTGLSISYALQITSILNMLVRAVSDVETNIVSIERCLEYTRVPTEAPWVIPSHRPKDNWPKKGQISFKSYSTRYRPGLDLVLKDIVCTIQPNEKVGIVGRTGAGKSSLTLALFRLIEPASGTITIDEEDITQLGLHDLRSRLTVIPQDPVLFSGSFRRNFDPFDMYTDREIWRALEQAHLKSFVDTLDSGLEHEIAEGGENLSVGQRQLVCLTRALLRKTKVLILDEATAAVDVETDELIQETIRKEFKNCTIVTIAHRLNTIMDYDKIIVMDKGQIIEYDSPKNLLADTKTVFYSMAKDAKLV</sequence>
<keyword evidence="5" id="KW-1003">Cell membrane</keyword>
<feature type="transmembrane region" description="Helical" evidence="17">
    <location>
        <begin position="1003"/>
        <end position="1023"/>
    </location>
</feature>
<feature type="compositionally biased region" description="Low complexity" evidence="16">
    <location>
        <begin position="872"/>
        <end position="882"/>
    </location>
</feature>
<dbReference type="InterPro" id="IPR005292">
    <property type="entry name" value="MRP"/>
</dbReference>
<feature type="transmembrane region" description="Helical" evidence="17">
    <location>
        <begin position="412"/>
        <end position="434"/>
    </location>
</feature>
<dbReference type="GO" id="GO:0005774">
    <property type="term" value="C:vacuolar membrane"/>
    <property type="evidence" value="ECO:0007669"/>
    <property type="project" value="UniProtKB-SubCell"/>
</dbReference>